<evidence type="ECO:0000313" key="3">
    <source>
        <dbReference type="Proteomes" id="UP000541610"/>
    </source>
</evidence>
<dbReference type="GO" id="GO:0035770">
    <property type="term" value="C:ribonucleoprotein granule"/>
    <property type="evidence" value="ECO:0007669"/>
    <property type="project" value="TreeGrafter"/>
</dbReference>
<dbReference type="PANTHER" id="PTHR21228">
    <property type="entry name" value="FAST LEU-RICH DOMAIN-CONTAINING"/>
    <property type="match status" value="1"/>
</dbReference>
<proteinExistence type="predicted"/>
<comment type="caution">
    <text evidence="2">The sequence shown here is derived from an EMBL/GenBank/DDBJ whole genome shotgun (WGS) entry which is preliminary data.</text>
</comment>
<sequence length="374" mass="41503">MLKWSPIRYGTKPKEFNKLWRSIPGAREVAAGERGGKTMPRLRLKRKGVIDEKYENDWANPWHARRRRDTPDDMVKGLLYNPEGLDAGTIGPHVFRAVQFGLDEPDLMARYAQRIAEVCSGMKPRSLGLVMVAFGRAGVVHEKMLARLSEVIPGRLRFFGPLELSMLCSGLMKLRYHNEKLLRRIADEVPHRLPVLEPSHISQIVYAFSALGYKDQMLYVDIADDVMRRIEDFTNPVELVQVVKALAKAEVVIPGLWECLVEAATSQWEEIIKGDIPSVAVQYLTAVASIDGLASAGRGHPIATPLLAGLSARAITIVDDYDVWCAANTMQGFAGLGKRDVKLFGALAKHLAKNDKLLEDATPSGFGKHPPFNG</sequence>
<dbReference type="OrthoDB" id="430737at2759"/>
<dbReference type="InterPro" id="IPR058917">
    <property type="entry name" value="RESC6_dom"/>
</dbReference>
<dbReference type="Proteomes" id="UP000541610">
    <property type="component" value="Unassembled WGS sequence"/>
</dbReference>
<accession>A0A7J6PBJ8</accession>
<evidence type="ECO:0000259" key="1">
    <source>
        <dbReference type="Pfam" id="PF26188"/>
    </source>
</evidence>
<organism evidence="2 3">
    <name type="scientific">Perkinsus olseni</name>
    <name type="common">Perkinsus atlanticus</name>
    <dbReference type="NCBI Taxonomy" id="32597"/>
    <lineage>
        <taxon>Eukaryota</taxon>
        <taxon>Sar</taxon>
        <taxon>Alveolata</taxon>
        <taxon>Perkinsozoa</taxon>
        <taxon>Perkinsea</taxon>
        <taxon>Perkinsida</taxon>
        <taxon>Perkinsidae</taxon>
        <taxon>Perkinsus</taxon>
    </lineage>
</organism>
<protein>
    <recommendedName>
        <fullName evidence="1">RNA-editing substrate-binding complex 6 protein domain-containing protein</fullName>
    </recommendedName>
</protein>
<gene>
    <name evidence="2" type="ORF">FOZ60_010718</name>
</gene>
<dbReference type="PANTHER" id="PTHR21228:SF40">
    <property type="entry name" value="LD45607P"/>
    <property type="match status" value="1"/>
</dbReference>
<dbReference type="GO" id="GO:0003723">
    <property type="term" value="F:RNA binding"/>
    <property type="evidence" value="ECO:0007669"/>
    <property type="project" value="TreeGrafter"/>
</dbReference>
<dbReference type="GO" id="GO:0005759">
    <property type="term" value="C:mitochondrial matrix"/>
    <property type="evidence" value="ECO:0007669"/>
    <property type="project" value="TreeGrafter"/>
</dbReference>
<dbReference type="Pfam" id="PF26188">
    <property type="entry name" value="RESC6"/>
    <property type="match status" value="1"/>
</dbReference>
<reference evidence="2 3" key="1">
    <citation type="submission" date="2020-04" db="EMBL/GenBank/DDBJ databases">
        <title>Perkinsus olseni comparative genomics.</title>
        <authorList>
            <person name="Bogema D.R."/>
        </authorList>
    </citation>
    <scope>NUCLEOTIDE SEQUENCE [LARGE SCALE GENOMIC DNA]</scope>
    <source>
        <strain evidence="2">00978-12</strain>
    </source>
</reference>
<evidence type="ECO:0000313" key="2">
    <source>
        <dbReference type="EMBL" id="KAF4693538.1"/>
    </source>
</evidence>
<dbReference type="EMBL" id="JABANP010000044">
    <property type="protein sequence ID" value="KAF4693538.1"/>
    <property type="molecule type" value="Genomic_DNA"/>
</dbReference>
<dbReference type="GO" id="GO:0000963">
    <property type="term" value="P:mitochondrial RNA processing"/>
    <property type="evidence" value="ECO:0007669"/>
    <property type="project" value="TreeGrafter"/>
</dbReference>
<dbReference type="AlphaFoldDB" id="A0A7J6PBJ8"/>
<name>A0A7J6PBJ8_PEROL</name>
<dbReference type="GO" id="GO:0044528">
    <property type="term" value="P:regulation of mitochondrial mRNA stability"/>
    <property type="evidence" value="ECO:0007669"/>
    <property type="project" value="TreeGrafter"/>
</dbReference>
<feature type="domain" description="RNA-editing substrate-binding complex 6 protein" evidence="1">
    <location>
        <begin position="159"/>
        <end position="358"/>
    </location>
</feature>
<dbReference type="InterPro" id="IPR050870">
    <property type="entry name" value="FAST_kinase"/>
</dbReference>